<dbReference type="InterPro" id="IPR006076">
    <property type="entry name" value="FAD-dep_OxRdtase"/>
</dbReference>
<protein>
    <submittedName>
        <fullName evidence="7">L-2-hydroxyglutarate oxidase LhgO</fullName>
    </submittedName>
</protein>
<evidence type="ECO:0000256" key="1">
    <source>
        <dbReference type="ARBA" id="ARBA00001974"/>
    </source>
</evidence>
<dbReference type="Pfam" id="PF01266">
    <property type="entry name" value="DAO"/>
    <property type="match status" value="1"/>
</dbReference>
<dbReference type="SUPFAM" id="SSF51905">
    <property type="entry name" value="FAD/NAD(P)-binding domain"/>
    <property type="match status" value="1"/>
</dbReference>
<dbReference type="GO" id="GO:0005737">
    <property type="term" value="C:cytoplasm"/>
    <property type="evidence" value="ECO:0007669"/>
    <property type="project" value="TreeGrafter"/>
</dbReference>
<proteinExistence type="inferred from homology"/>
<gene>
    <name evidence="7" type="ORF">SAMN04489742_1013</name>
</gene>
<dbReference type="PANTHER" id="PTHR43104">
    <property type="entry name" value="L-2-HYDROXYGLUTARATE DEHYDROGENASE, MITOCHONDRIAL"/>
    <property type="match status" value="1"/>
</dbReference>
<evidence type="ECO:0000256" key="5">
    <source>
        <dbReference type="ARBA" id="ARBA00037941"/>
    </source>
</evidence>
<dbReference type="Proteomes" id="UP000181917">
    <property type="component" value="Unassembled WGS sequence"/>
</dbReference>
<dbReference type="AlphaFoldDB" id="A0A1H1AN63"/>
<reference evidence="7 8" key="1">
    <citation type="submission" date="2016-10" db="EMBL/GenBank/DDBJ databases">
        <authorList>
            <person name="de Groot N.N."/>
        </authorList>
    </citation>
    <scope>NUCLEOTIDE SEQUENCE [LARGE SCALE GENOMIC DNA]</scope>
    <source>
        <strain evidence="7 8">DSM 20117</strain>
    </source>
</reference>
<dbReference type="Gene3D" id="3.50.50.60">
    <property type="entry name" value="FAD/NAD(P)-binding domain"/>
    <property type="match status" value="1"/>
</dbReference>
<dbReference type="Gene3D" id="3.30.9.10">
    <property type="entry name" value="D-Amino Acid Oxidase, subunit A, domain 2"/>
    <property type="match status" value="1"/>
</dbReference>
<comment type="similarity">
    <text evidence="5">Belongs to the L2HGDH family.</text>
</comment>
<dbReference type="RefSeq" id="WP_074699500.1">
    <property type="nucleotide sequence ID" value="NZ_CP018863.1"/>
</dbReference>
<evidence type="ECO:0000256" key="2">
    <source>
        <dbReference type="ARBA" id="ARBA00022630"/>
    </source>
</evidence>
<evidence type="ECO:0000259" key="6">
    <source>
        <dbReference type="Pfam" id="PF01266"/>
    </source>
</evidence>
<feature type="domain" description="FAD dependent oxidoreductase" evidence="6">
    <location>
        <begin position="6"/>
        <end position="397"/>
    </location>
</feature>
<dbReference type="STRING" id="37928.SAMN04489742_1013"/>
<evidence type="ECO:0000256" key="4">
    <source>
        <dbReference type="ARBA" id="ARBA00023002"/>
    </source>
</evidence>
<keyword evidence="4" id="KW-0560">Oxidoreductase</keyword>
<comment type="cofactor">
    <cofactor evidence="1">
        <name>FAD</name>
        <dbReference type="ChEBI" id="CHEBI:57692"/>
    </cofactor>
</comment>
<evidence type="ECO:0000313" key="8">
    <source>
        <dbReference type="Proteomes" id="UP000181917"/>
    </source>
</evidence>
<evidence type="ECO:0000256" key="3">
    <source>
        <dbReference type="ARBA" id="ARBA00022827"/>
    </source>
</evidence>
<dbReference type="GO" id="GO:0047545">
    <property type="term" value="F:(S)-2-hydroxyglutarate dehydrogenase activity"/>
    <property type="evidence" value="ECO:0007669"/>
    <property type="project" value="TreeGrafter"/>
</dbReference>
<keyword evidence="8" id="KW-1185">Reference proteome</keyword>
<dbReference type="OrthoDB" id="9801699at2"/>
<keyword evidence="3" id="KW-0274">FAD</keyword>
<dbReference type="KEGG" id="acry:AC20117_12260"/>
<dbReference type="InterPro" id="IPR036188">
    <property type="entry name" value="FAD/NAD-bd_sf"/>
</dbReference>
<dbReference type="PANTHER" id="PTHR43104:SF2">
    <property type="entry name" value="L-2-HYDROXYGLUTARATE DEHYDROGENASE, MITOCHONDRIAL"/>
    <property type="match status" value="1"/>
</dbReference>
<sequence>MTGTRYAVIGGGILGAAVARRLLAVEPEAQVTVLEKEPTLAAHQTGRNSGVVHAGLYYTPGSLKARLCRRGVELLQEYCGERSLDYDECGKVLVARNSVEEARLGDIMARAQANGVPDVRIIDRDELRGIEPHVEGTSGLHSPHTAIVDYGAITRALADDVTAAGGTVRTSFEVTALTRRGLETVLTGCHNGAETTEAFDSVIVCAGLHADRVAKLAGDDDEPKIVPFRGEYYLLRPEKRDLVKGLVYPVPDPRYPFLGVHLTPRVDGEVMVGPNAVLALAREGYGWTTVSPRDLADTLAWPGFRAFAKQHWRTGAMEMIGSLSKRKFVAEARKYVPELTIDDVVPGPSGIRAQALGRDGSLVDDFRITRQGTVLSVRNAPSPAATSSLAIAEHIVSMALNRKDSPTP</sequence>
<evidence type="ECO:0000313" key="7">
    <source>
        <dbReference type="EMBL" id="SDQ41193.1"/>
    </source>
</evidence>
<dbReference type="EMBL" id="FNKH01000002">
    <property type="protein sequence ID" value="SDQ41193.1"/>
    <property type="molecule type" value="Genomic_DNA"/>
</dbReference>
<keyword evidence="2" id="KW-0285">Flavoprotein</keyword>
<name>A0A1H1AN63_9MICC</name>
<dbReference type="NCBIfam" id="NF008726">
    <property type="entry name" value="PRK11728.1"/>
    <property type="match status" value="1"/>
</dbReference>
<organism evidence="7 8">
    <name type="scientific">Crystallibacter crystallopoietes</name>
    <dbReference type="NCBI Taxonomy" id="37928"/>
    <lineage>
        <taxon>Bacteria</taxon>
        <taxon>Bacillati</taxon>
        <taxon>Actinomycetota</taxon>
        <taxon>Actinomycetes</taxon>
        <taxon>Micrococcales</taxon>
        <taxon>Micrococcaceae</taxon>
        <taxon>Crystallibacter</taxon>
    </lineage>
</organism>
<accession>A0A1H1AN63</accession>